<dbReference type="Proteomes" id="UP000241736">
    <property type="component" value="Unassembled WGS sequence"/>
</dbReference>
<comment type="caution">
    <text evidence="3">The sequence shown here is derived from an EMBL/GenBank/DDBJ whole genome shotgun (WGS) entry which is preliminary data.</text>
</comment>
<organism evidence="3 4">
    <name type="scientific">Arenimonas caeni</name>
    <dbReference type="NCBI Taxonomy" id="2058085"/>
    <lineage>
        <taxon>Bacteria</taxon>
        <taxon>Pseudomonadati</taxon>
        <taxon>Pseudomonadota</taxon>
        <taxon>Gammaproteobacteria</taxon>
        <taxon>Lysobacterales</taxon>
        <taxon>Lysobacteraceae</taxon>
        <taxon>Arenimonas</taxon>
    </lineage>
</organism>
<dbReference type="AlphaFoldDB" id="A0A2P6M9D0"/>
<dbReference type="EMBL" id="PVLF01000007">
    <property type="protein sequence ID" value="PRH82599.1"/>
    <property type="molecule type" value="Genomic_DNA"/>
</dbReference>
<evidence type="ECO:0000256" key="1">
    <source>
        <dbReference type="SAM" id="MobiDB-lite"/>
    </source>
</evidence>
<feature type="transmembrane region" description="Helical" evidence="2">
    <location>
        <begin position="12"/>
        <end position="31"/>
    </location>
</feature>
<dbReference type="OrthoDB" id="8907664at2"/>
<proteinExistence type="predicted"/>
<keyword evidence="2" id="KW-0812">Transmembrane</keyword>
<protein>
    <submittedName>
        <fullName evidence="3">Uncharacterized protein</fullName>
    </submittedName>
</protein>
<name>A0A2P6M9D0_9GAMM</name>
<keyword evidence="2" id="KW-1133">Transmembrane helix</keyword>
<keyword evidence="4" id="KW-1185">Reference proteome</keyword>
<evidence type="ECO:0000313" key="4">
    <source>
        <dbReference type="Proteomes" id="UP000241736"/>
    </source>
</evidence>
<keyword evidence="2" id="KW-0472">Membrane</keyword>
<sequence>MTPRQRGARLSPGVALVLLLGVGAGLAWWLWPEPSPPAVAMPAPEAPAPAAKRPSRPMPPPEIPVELPSVDPDDLAVHFRPGDPEPTGAELITALQEAGIHTGLGAFNPPGTSPPLEGLAVPEDYELPEGYLRHHQFHDDGRPIEAILMFAPGAEFRDAQGNLVALPANGVVPPELAPKDLPLRWVRPDQP</sequence>
<accession>A0A2P6M9D0</accession>
<feature type="region of interest" description="Disordered" evidence="1">
    <location>
        <begin position="40"/>
        <end position="68"/>
    </location>
</feature>
<evidence type="ECO:0000256" key="2">
    <source>
        <dbReference type="SAM" id="Phobius"/>
    </source>
</evidence>
<gene>
    <name evidence="3" type="ORF">C6N40_06670</name>
</gene>
<reference evidence="3 4" key="1">
    <citation type="submission" date="2018-03" db="EMBL/GenBank/DDBJ databases">
        <title>Arenimonas caeni sp. nov., isolated from activated sludge.</title>
        <authorList>
            <person name="Liu H."/>
        </authorList>
    </citation>
    <scope>NUCLEOTIDE SEQUENCE [LARGE SCALE GENOMIC DNA]</scope>
    <source>
        <strain evidence="4">z29</strain>
    </source>
</reference>
<evidence type="ECO:0000313" key="3">
    <source>
        <dbReference type="EMBL" id="PRH82599.1"/>
    </source>
</evidence>